<accession>A0A250XMH6</accession>
<gene>
    <name evidence="1" type="ORF">CEUSTIGMA_g11733.t1</name>
</gene>
<evidence type="ECO:0000313" key="2">
    <source>
        <dbReference type="Proteomes" id="UP000232323"/>
    </source>
</evidence>
<comment type="caution">
    <text evidence="1">The sequence shown here is derived from an EMBL/GenBank/DDBJ whole genome shotgun (WGS) entry which is preliminary data.</text>
</comment>
<organism evidence="1 2">
    <name type="scientific">Chlamydomonas eustigma</name>
    <dbReference type="NCBI Taxonomy" id="1157962"/>
    <lineage>
        <taxon>Eukaryota</taxon>
        <taxon>Viridiplantae</taxon>
        <taxon>Chlorophyta</taxon>
        <taxon>core chlorophytes</taxon>
        <taxon>Chlorophyceae</taxon>
        <taxon>CS clade</taxon>
        <taxon>Chlamydomonadales</taxon>
        <taxon>Chlamydomonadaceae</taxon>
        <taxon>Chlamydomonas</taxon>
    </lineage>
</organism>
<keyword evidence="2" id="KW-1185">Reference proteome</keyword>
<protein>
    <submittedName>
        <fullName evidence="1">Uncharacterized protein</fullName>
    </submittedName>
</protein>
<proteinExistence type="predicted"/>
<reference evidence="1 2" key="1">
    <citation type="submission" date="2017-08" db="EMBL/GenBank/DDBJ databases">
        <title>Acidophilic green algal genome provides insights into adaptation to an acidic environment.</title>
        <authorList>
            <person name="Hirooka S."/>
            <person name="Hirose Y."/>
            <person name="Kanesaki Y."/>
            <person name="Higuchi S."/>
            <person name="Fujiwara T."/>
            <person name="Onuma R."/>
            <person name="Era A."/>
            <person name="Ohbayashi R."/>
            <person name="Uzuka A."/>
            <person name="Nozaki H."/>
            <person name="Yoshikawa H."/>
            <person name="Miyagishima S.Y."/>
        </authorList>
    </citation>
    <scope>NUCLEOTIDE SEQUENCE [LARGE SCALE GENOMIC DNA]</scope>
    <source>
        <strain evidence="1 2">NIES-2499</strain>
    </source>
</reference>
<dbReference type="Proteomes" id="UP000232323">
    <property type="component" value="Unassembled WGS sequence"/>
</dbReference>
<dbReference type="AlphaFoldDB" id="A0A250XMH6"/>
<dbReference type="EMBL" id="BEGY01000122">
    <property type="protein sequence ID" value="GAX84311.1"/>
    <property type="molecule type" value="Genomic_DNA"/>
</dbReference>
<name>A0A250XMH6_9CHLO</name>
<evidence type="ECO:0000313" key="1">
    <source>
        <dbReference type="EMBL" id="GAX84311.1"/>
    </source>
</evidence>
<sequence>MNSSQLSNSSQGDSRAEGLIHQVPSTEITDPKLHTDPLLPAATTDPLQSVSRFIATENDSPELFTEPHPFSSASIDKTYLSMWPGLVRDGIAVDTMKDEADLLQSGLMLPSTENLHKKWATLRKDEGRAVFHVAITSCDNRHEWSRSLASTLLSIWTSDVEPLTATIIWCRPANRSTTLPASLLYNLRYSQNVHVQYLPRAVADGTMPLITAQYWLALNVPFFYGLPEVPLLVVEDDVLFHPDFSAHIHKVIAHAEVLTRLTFEDDAQSRTLMMQSSPSPPRQNGGLPIKQLMVLPFIINLYRGSNIVSLDQAMQAYRAKHEDEEKDVTILLAGAVDTVVAFQDFGWGTQALLYSPAVVAGLRAHFSEILHGDRKTIGLQDMLLKDFLWRYKINGVLTFASRPCLVQHVGSRSAIFGANSSRFHTAEDFPFKVAFPAEDPSGSWRKTMS</sequence>